<comment type="caution">
    <text evidence="1">The sequence shown here is derived from an EMBL/GenBank/DDBJ whole genome shotgun (WGS) entry which is preliminary data.</text>
</comment>
<accession>A0A936F4B7</accession>
<dbReference type="AlphaFoldDB" id="A0A936F4B7"/>
<reference evidence="1 2" key="1">
    <citation type="submission" date="2020-10" db="EMBL/GenBank/DDBJ databases">
        <title>Connecting structure to function with the recovery of over 1000 high-quality activated sludge metagenome-assembled genomes encoding full-length rRNA genes using long-read sequencing.</title>
        <authorList>
            <person name="Singleton C.M."/>
            <person name="Petriglieri F."/>
            <person name="Kristensen J.M."/>
            <person name="Kirkegaard R.H."/>
            <person name="Michaelsen T.Y."/>
            <person name="Andersen M.H."/>
            <person name="Karst S.M."/>
            <person name="Dueholm M.S."/>
            <person name="Nielsen P.H."/>
            <person name="Albertsen M."/>
        </authorList>
    </citation>
    <scope>NUCLEOTIDE SEQUENCE [LARGE SCALE GENOMIC DNA]</scope>
    <source>
        <strain evidence="1">OdNE_18-Q3-R46-58_MAXAC.008</strain>
    </source>
</reference>
<proteinExistence type="predicted"/>
<organism evidence="1 2">
    <name type="scientific">Candidatus Geothrix odensensis</name>
    <dbReference type="NCBI Taxonomy" id="2954440"/>
    <lineage>
        <taxon>Bacteria</taxon>
        <taxon>Pseudomonadati</taxon>
        <taxon>Acidobacteriota</taxon>
        <taxon>Holophagae</taxon>
        <taxon>Holophagales</taxon>
        <taxon>Holophagaceae</taxon>
        <taxon>Geothrix</taxon>
    </lineage>
</organism>
<protein>
    <submittedName>
        <fullName evidence="1">Uncharacterized protein</fullName>
    </submittedName>
</protein>
<gene>
    <name evidence="1" type="ORF">IPN91_14875</name>
</gene>
<sequence length="60" mass="6827">MMRILYMLFLGGGFSLMVANGFFGREFFGKRRRADLPPSVRQTPGAYRTFLHNNGFHGGK</sequence>
<name>A0A936F4B7_9BACT</name>
<evidence type="ECO:0000313" key="2">
    <source>
        <dbReference type="Proteomes" id="UP000709959"/>
    </source>
</evidence>
<evidence type="ECO:0000313" key="1">
    <source>
        <dbReference type="EMBL" id="MBK8573864.1"/>
    </source>
</evidence>
<dbReference type="Proteomes" id="UP000709959">
    <property type="component" value="Unassembled WGS sequence"/>
</dbReference>
<dbReference type="EMBL" id="JADKCH010000033">
    <property type="protein sequence ID" value="MBK8573864.1"/>
    <property type="molecule type" value="Genomic_DNA"/>
</dbReference>